<proteinExistence type="predicted"/>
<keyword evidence="2" id="KW-1185">Reference proteome</keyword>
<dbReference type="AlphaFoldDB" id="A0A8S1BC70"/>
<dbReference type="EMBL" id="CADEBC010000591">
    <property type="protein sequence ID" value="CAB3257450.1"/>
    <property type="molecule type" value="Genomic_DNA"/>
</dbReference>
<organism evidence="1 2">
    <name type="scientific">Arctia plantaginis</name>
    <name type="common">Wood tiger moth</name>
    <name type="synonym">Phalaena plantaginis</name>
    <dbReference type="NCBI Taxonomy" id="874455"/>
    <lineage>
        <taxon>Eukaryota</taxon>
        <taxon>Metazoa</taxon>
        <taxon>Ecdysozoa</taxon>
        <taxon>Arthropoda</taxon>
        <taxon>Hexapoda</taxon>
        <taxon>Insecta</taxon>
        <taxon>Pterygota</taxon>
        <taxon>Neoptera</taxon>
        <taxon>Endopterygota</taxon>
        <taxon>Lepidoptera</taxon>
        <taxon>Glossata</taxon>
        <taxon>Ditrysia</taxon>
        <taxon>Noctuoidea</taxon>
        <taxon>Erebidae</taxon>
        <taxon>Arctiinae</taxon>
        <taxon>Arctia</taxon>
    </lineage>
</organism>
<evidence type="ECO:0000313" key="1">
    <source>
        <dbReference type="EMBL" id="CAB3257450.1"/>
    </source>
</evidence>
<protein>
    <submittedName>
        <fullName evidence="1">Uncharacterized protein</fullName>
    </submittedName>
</protein>
<evidence type="ECO:0000313" key="2">
    <source>
        <dbReference type="Proteomes" id="UP000494106"/>
    </source>
</evidence>
<name>A0A8S1BC70_ARCPL</name>
<sequence>MTAKVCRGSRSLPSEVKEEFLAINSYVTVQLFLVGPILYRSIDAEWYTTKCQPEVFIGMSNKPRTIQFSSPEDALTALEKAVEEVSVADW</sequence>
<accession>A0A8S1BC70</accession>
<gene>
    <name evidence="1" type="ORF">APLA_LOCUS15985</name>
</gene>
<dbReference type="OrthoDB" id="10042427at2759"/>
<comment type="caution">
    <text evidence="1">The sequence shown here is derived from an EMBL/GenBank/DDBJ whole genome shotgun (WGS) entry which is preliminary data.</text>
</comment>
<reference evidence="1 2" key="1">
    <citation type="submission" date="2020-04" db="EMBL/GenBank/DDBJ databases">
        <authorList>
            <person name="Wallbank WR R."/>
            <person name="Pardo Diaz C."/>
            <person name="Kozak K."/>
            <person name="Martin S."/>
            <person name="Jiggins C."/>
            <person name="Moest M."/>
            <person name="Warren A I."/>
            <person name="Byers J.R.P. K."/>
            <person name="Montejo-Kovacevich G."/>
            <person name="Yen C E."/>
        </authorList>
    </citation>
    <scope>NUCLEOTIDE SEQUENCE [LARGE SCALE GENOMIC DNA]</scope>
</reference>
<dbReference type="Proteomes" id="UP000494106">
    <property type="component" value="Unassembled WGS sequence"/>
</dbReference>